<evidence type="ECO:0000256" key="7">
    <source>
        <dbReference type="ARBA" id="ARBA00022691"/>
    </source>
</evidence>
<dbReference type="AlphaFoldDB" id="A0A2S8FK05"/>
<dbReference type="InterPro" id="IPR007197">
    <property type="entry name" value="rSAM"/>
</dbReference>
<dbReference type="PIRSF" id="PIRSF004911">
    <property type="entry name" value="DUF160"/>
    <property type="match status" value="1"/>
</dbReference>
<dbReference type="EMBL" id="PUHY01000012">
    <property type="protein sequence ID" value="PQO32487.1"/>
    <property type="molecule type" value="Genomic_DNA"/>
</dbReference>
<dbReference type="PANTHER" id="PTHR30538:SF1">
    <property type="entry name" value="L-LYSINE 2,3-AMINOMUTASE"/>
    <property type="match status" value="1"/>
</dbReference>
<dbReference type="OrthoDB" id="9768064at2"/>
<evidence type="ECO:0000256" key="1">
    <source>
        <dbReference type="ARBA" id="ARBA00001352"/>
    </source>
</evidence>
<dbReference type="PROSITE" id="PS51918">
    <property type="entry name" value="RADICAL_SAM"/>
    <property type="match status" value="1"/>
</dbReference>
<reference evidence="17 18" key="1">
    <citation type="submission" date="2018-02" db="EMBL/GenBank/DDBJ databases">
        <title>Comparative genomes isolates from brazilian mangrove.</title>
        <authorList>
            <person name="Araujo J.E."/>
            <person name="Taketani R.G."/>
            <person name="Silva M.C.P."/>
            <person name="Loureco M.V."/>
            <person name="Andreote F.D."/>
        </authorList>
    </citation>
    <scope>NUCLEOTIDE SEQUENCE [LARGE SCALE GENOMIC DNA]</scope>
    <source>
        <strain evidence="17 18">Hex-1 MGV</strain>
    </source>
</reference>
<feature type="modified residue" description="N6-(pyridoxal phosphate)lysine" evidence="15">
    <location>
        <position position="344"/>
    </location>
</feature>
<accession>A0A2S8FK05</accession>
<evidence type="ECO:0000256" key="13">
    <source>
        <dbReference type="ARBA" id="ARBA00030756"/>
    </source>
</evidence>
<dbReference type="SFLD" id="SFLDS00029">
    <property type="entry name" value="Radical_SAM"/>
    <property type="match status" value="1"/>
</dbReference>
<dbReference type="InterPro" id="IPR013785">
    <property type="entry name" value="Aldolase_TIM"/>
</dbReference>
<evidence type="ECO:0000256" key="6">
    <source>
        <dbReference type="ARBA" id="ARBA00022485"/>
    </source>
</evidence>
<dbReference type="Proteomes" id="UP000238322">
    <property type="component" value="Unassembled WGS sequence"/>
</dbReference>
<feature type="domain" description="Radical SAM core" evidence="16">
    <location>
        <begin position="118"/>
        <end position="341"/>
    </location>
</feature>
<comment type="cofactor">
    <cofactor evidence="2 15">
        <name>pyridoxal 5'-phosphate</name>
        <dbReference type="ChEBI" id="CHEBI:597326"/>
    </cofactor>
</comment>
<dbReference type="NCBIfam" id="TIGR03821">
    <property type="entry name" value="EFP_modif_epmB"/>
    <property type="match status" value="1"/>
</dbReference>
<dbReference type="Gene3D" id="3.20.20.70">
    <property type="entry name" value="Aldolase class I"/>
    <property type="match status" value="1"/>
</dbReference>
<evidence type="ECO:0000256" key="15">
    <source>
        <dbReference type="PIRSR" id="PIRSR603739-50"/>
    </source>
</evidence>
<evidence type="ECO:0000256" key="2">
    <source>
        <dbReference type="ARBA" id="ARBA00001933"/>
    </source>
</evidence>
<dbReference type="InterPro" id="IPR058240">
    <property type="entry name" value="rSAM_sf"/>
</dbReference>
<sequence>MNIVTTETQSASGNCIARDVPSPSEGWRASMRAAFRRLDELCRFLQLPADLATSGLTAADSFPLFVPREFAAKMQPGDPHDPLLRQVLPVKQETFPAEGFTANPVGDHEATLTPGLLQKYHGRALMITTGACAVHCRYCFRRHFPYGESPKGIDAWETALKAIGEDKSLHEILLSGGDPLTLTDPILEQLVEKIAQVSHIRRLRIHTRLPVMIPSRVNDRLVSWLTRTRLKPIVVIHVNHPQELGNDVIAALGRLNEAGVPLLNQSVLLRHVNDNVETLTELSERLFDSHVMPYYLHQLDHVQGAAHFLVPREAGIAIVESMRKRLPGYLVPRYVEEIAGDANKRVIA</sequence>
<comment type="catalytic activity">
    <reaction evidence="1">
        <text>L-lysine = D-beta-lysine</text>
        <dbReference type="Rhea" id="RHEA:44148"/>
        <dbReference type="ChEBI" id="CHEBI:32551"/>
        <dbReference type="ChEBI" id="CHEBI:84138"/>
    </reaction>
</comment>
<dbReference type="SFLD" id="SFLDF00314">
    <property type="entry name" value="L-lysine_2_3-aminomutase_(yjeK"/>
    <property type="match status" value="1"/>
</dbReference>
<dbReference type="PANTHER" id="PTHR30538">
    <property type="entry name" value="LYSINE 2,3-AMINOMUTASE-RELATED"/>
    <property type="match status" value="1"/>
</dbReference>
<keyword evidence="11 14" id="KW-0411">Iron-sulfur</keyword>
<protein>
    <recommendedName>
        <fullName evidence="5">L-lysine 2,3-aminomutase</fullName>
    </recommendedName>
    <alternativeName>
        <fullName evidence="13">EF-P post-translational modification enzyme B</fullName>
    </alternativeName>
</protein>
<evidence type="ECO:0000259" key="16">
    <source>
        <dbReference type="PROSITE" id="PS51918"/>
    </source>
</evidence>
<dbReference type="GO" id="GO:0046872">
    <property type="term" value="F:metal ion binding"/>
    <property type="evidence" value="ECO:0007669"/>
    <property type="project" value="UniProtKB-KW"/>
</dbReference>
<feature type="binding site" evidence="14">
    <location>
        <position position="132"/>
    </location>
    <ligand>
        <name>[4Fe-4S] cluster</name>
        <dbReference type="ChEBI" id="CHEBI:49883"/>
        <note>4Fe-4S-S-AdoMet</note>
    </ligand>
</feature>
<evidence type="ECO:0000313" key="18">
    <source>
        <dbReference type="Proteomes" id="UP000238322"/>
    </source>
</evidence>
<keyword evidence="10" id="KW-0408">Iron</keyword>
<keyword evidence="6 14" id="KW-0004">4Fe-4S</keyword>
<comment type="cofactor">
    <cofactor evidence="3">
        <name>[4Fe-4S] cluster</name>
        <dbReference type="ChEBI" id="CHEBI:49883"/>
    </cofactor>
</comment>
<organism evidence="17 18">
    <name type="scientific">Blastopirellula marina</name>
    <dbReference type="NCBI Taxonomy" id="124"/>
    <lineage>
        <taxon>Bacteria</taxon>
        <taxon>Pseudomonadati</taxon>
        <taxon>Planctomycetota</taxon>
        <taxon>Planctomycetia</taxon>
        <taxon>Pirellulales</taxon>
        <taxon>Pirellulaceae</taxon>
        <taxon>Blastopirellula</taxon>
    </lineage>
</organism>
<dbReference type="RefSeq" id="WP_105331498.1">
    <property type="nucleotide sequence ID" value="NZ_PUHY01000012.1"/>
</dbReference>
<dbReference type="InterPro" id="IPR022462">
    <property type="entry name" value="EpmB"/>
</dbReference>
<keyword evidence="8 14" id="KW-0479">Metal-binding</keyword>
<dbReference type="GO" id="GO:0051539">
    <property type="term" value="F:4 iron, 4 sulfur cluster binding"/>
    <property type="evidence" value="ECO:0007669"/>
    <property type="project" value="UniProtKB-KW"/>
</dbReference>
<evidence type="ECO:0000256" key="9">
    <source>
        <dbReference type="ARBA" id="ARBA00022898"/>
    </source>
</evidence>
<dbReference type="CDD" id="cd01335">
    <property type="entry name" value="Radical_SAM"/>
    <property type="match status" value="1"/>
</dbReference>
<keyword evidence="12" id="KW-0413">Isomerase</keyword>
<evidence type="ECO:0000256" key="4">
    <source>
        <dbReference type="ARBA" id="ARBA00008703"/>
    </source>
</evidence>
<feature type="binding site" evidence="14">
    <location>
        <position position="139"/>
    </location>
    <ligand>
        <name>[4Fe-4S] cluster</name>
        <dbReference type="ChEBI" id="CHEBI:49883"/>
        <note>4Fe-4S-S-AdoMet</note>
    </ligand>
</feature>
<evidence type="ECO:0000256" key="5">
    <source>
        <dbReference type="ARBA" id="ARBA00022363"/>
    </source>
</evidence>
<name>A0A2S8FK05_9BACT</name>
<dbReference type="Pfam" id="PF04055">
    <property type="entry name" value="Radical_SAM"/>
    <property type="match status" value="1"/>
</dbReference>
<evidence type="ECO:0000256" key="10">
    <source>
        <dbReference type="ARBA" id="ARBA00023004"/>
    </source>
</evidence>
<evidence type="ECO:0000256" key="3">
    <source>
        <dbReference type="ARBA" id="ARBA00001966"/>
    </source>
</evidence>
<evidence type="ECO:0000256" key="14">
    <source>
        <dbReference type="PIRSR" id="PIRSR004911-1"/>
    </source>
</evidence>
<keyword evidence="7" id="KW-0949">S-adenosyl-L-methionine</keyword>
<gene>
    <name evidence="17" type="primary">epmB</name>
    <name evidence="17" type="ORF">C5Y83_19930</name>
</gene>
<evidence type="ECO:0000256" key="12">
    <source>
        <dbReference type="ARBA" id="ARBA00023235"/>
    </source>
</evidence>
<evidence type="ECO:0000256" key="8">
    <source>
        <dbReference type="ARBA" id="ARBA00022723"/>
    </source>
</evidence>
<dbReference type="NCBIfam" id="TIGR00238">
    <property type="entry name" value="KamA family radical SAM protein"/>
    <property type="match status" value="1"/>
</dbReference>
<evidence type="ECO:0000256" key="11">
    <source>
        <dbReference type="ARBA" id="ARBA00023014"/>
    </source>
</evidence>
<dbReference type="GO" id="GO:0016853">
    <property type="term" value="F:isomerase activity"/>
    <property type="evidence" value="ECO:0007669"/>
    <property type="project" value="UniProtKB-KW"/>
</dbReference>
<keyword evidence="9 15" id="KW-0663">Pyridoxal phosphate</keyword>
<dbReference type="InterPro" id="IPR003739">
    <property type="entry name" value="Lys_aminomutase/Glu_NH3_mut"/>
</dbReference>
<comment type="similarity">
    <text evidence="4">Belongs to the radical SAM superfamily. KamA family.</text>
</comment>
<evidence type="ECO:0000313" key="17">
    <source>
        <dbReference type="EMBL" id="PQO32487.1"/>
    </source>
</evidence>
<feature type="binding site" evidence="14">
    <location>
        <position position="136"/>
    </location>
    <ligand>
        <name>[4Fe-4S] cluster</name>
        <dbReference type="ChEBI" id="CHEBI:49883"/>
        <note>4Fe-4S-S-AdoMet</note>
    </ligand>
</feature>
<proteinExistence type="inferred from homology"/>
<comment type="caution">
    <text evidence="17">The sequence shown here is derived from an EMBL/GenBank/DDBJ whole genome shotgun (WGS) entry which is preliminary data.</text>
</comment>
<dbReference type="SFLD" id="SFLDG01070">
    <property type="entry name" value="PLP-dependent"/>
    <property type="match status" value="1"/>
</dbReference>
<dbReference type="SUPFAM" id="SSF102114">
    <property type="entry name" value="Radical SAM enzymes"/>
    <property type="match status" value="1"/>
</dbReference>